<keyword evidence="7" id="KW-1185">Reference proteome</keyword>
<dbReference type="PROSITE" id="PS50089">
    <property type="entry name" value="ZF_RING_2"/>
    <property type="match status" value="1"/>
</dbReference>
<dbReference type="PROSITE" id="PS00518">
    <property type="entry name" value="ZF_RING_1"/>
    <property type="match status" value="1"/>
</dbReference>
<keyword evidence="2 4" id="KW-0863">Zinc-finger</keyword>
<feature type="domain" description="RING-type" evidence="5">
    <location>
        <begin position="20"/>
        <end position="69"/>
    </location>
</feature>
<keyword evidence="3" id="KW-0862">Zinc</keyword>
<dbReference type="GO" id="GO:0008270">
    <property type="term" value="F:zinc ion binding"/>
    <property type="evidence" value="ECO:0007669"/>
    <property type="project" value="UniProtKB-KW"/>
</dbReference>
<proteinExistence type="predicted"/>
<dbReference type="PANTHER" id="PTHR47692">
    <property type="entry name" value="RING/U-BOX SUPERFAMILY PROTEIN"/>
    <property type="match status" value="1"/>
</dbReference>
<protein>
    <submittedName>
        <fullName evidence="6">RING zinc finger family protein</fullName>
    </submittedName>
</protein>
<dbReference type="SUPFAM" id="SSF57850">
    <property type="entry name" value="RING/U-box"/>
    <property type="match status" value="1"/>
</dbReference>
<dbReference type="KEGG" id="qsa:O6P43_007532"/>
<dbReference type="Gene3D" id="3.30.40.10">
    <property type="entry name" value="Zinc/RING finger domain, C3HC4 (zinc finger)"/>
    <property type="match status" value="1"/>
</dbReference>
<dbReference type="InterPro" id="IPR001841">
    <property type="entry name" value="Znf_RING"/>
</dbReference>
<dbReference type="Proteomes" id="UP001163823">
    <property type="component" value="Chromosome 3"/>
</dbReference>
<reference evidence="6" key="1">
    <citation type="journal article" date="2023" name="Science">
        <title>Elucidation of the pathway for biosynthesis of saponin adjuvants from the soapbark tree.</title>
        <authorList>
            <person name="Reed J."/>
            <person name="Orme A."/>
            <person name="El-Demerdash A."/>
            <person name="Owen C."/>
            <person name="Martin L.B.B."/>
            <person name="Misra R.C."/>
            <person name="Kikuchi S."/>
            <person name="Rejzek M."/>
            <person name="Martin A.C."/>
            <person name="Harkess A."/>
            <person name="Leebens-Mack J."/>
            <person name="Louveau T."/>
            <person name="Stephenson M.J."/>
            <person name="Osbourn A."/>
        </authorList>
    </citation>
    <scope>NUCLEOTIDE SEQUENCE</scope>
    <source>
        <strain evidence="6">S10</strain>
    </source>
</reference>
<organism evidence="6 7">
    <name type="scientific">Quillaja saponaria</name>
    <name type="common">Soap bark tree</name>
    <dbReference type="NCBI Taxonomy" id="32244"/>
    <lineage>
        <taxon>Eukaryota</taxon>
        <taxon>Viridiplantae</taxon>
        <taxon>Streptophyta</taxon>
        <taxon>Embryophyta</taxon>
        <taxon>Tracheophyta</taxon>
        <taxon>Spermatophyta</taxon>
        <taxon>Magnoliopsida</taxon>
        <taxon>eudicotyledons</taxon>
        <taxon>Gunneridae</taxon>
        <taxon>Pentapetalae</taxon>
        <taxon>rosids</taxon>
        <taxon>fabids</taxon>
        <taxon>Fabales</taxon>
        <taxon>Quillajaceae</taxon>
        <taxon>Quillaja</taxon>
    </lineage>
</organism>
<evidence type="ECO:0000256" key="3">
    <source>
        <dbReference type="ARBA" id="ARBA00022833"/>
    </source>
</evidence>
<dbReference type="SMART" id="SM00184">
    <property type="entry name" value="RING"/>
    <property type="match status" value="1"/>
</dbReference>
<dbReference type="AlphaFoldDB" id="A0AAD7VJG8"/>
<dbReference type="InterPro" id="IPR018957">
    <property type="entry name" value="Znf_C3HC4_RING-type"/>
</dbReference>
<dbReference type="EMBL" id="JARAOO010000003">
    <property type="protein sequence ID" value="KAJ7977993.1"/>
    <property type="molecule type" value="Genomic_DNA"/>
</dbReference>
<evidence type="ECO:0000256" key="1">
    <source>
        <dbReference type="ARBA" id="ARBA00022723"/>
    </source>
</evidence>
<evidence type="ECO:0000313" key="6">
    <source>
        <dbReference type="EMBL" id="KAJ7977993.1"/>
    </source>
</evidence>
<accession>A0AAD7VJG8</accession>
<evidence type="ECO:0000256" key="2">
    <source>
        <dbReference type="ARBA" id="ARBA00022771"/>
    </source>
</evidence>
<gene>
    <name evidence="6" type="ORF">O6P43_007532</name>
</gene>
<dbReference type="PANTHER" id="PTHR47692:SF2">
    <property type="entry name" value="ZINC FINGER RING-TYPE DOMAIN CONTAINING PROTEIN"/>
    <property type="match status" value="1"/>
</dbReference>
<dbReference type="InterPro" id="IPR013083">
    <property type="entry name" value="Znf_RING/FYVE/PHD"/>
</dbReference>
<dbReference type="Pfam" id="PF00097">
    <property type="entry name" value="zf-C3HC4"/>
    <property type="match status" value="1"/>
</dbReference>
<evidence type="ECO:0000259" key="5">
    <source>
        <dbReference type="PROSITE" id="PS50089"/>
    </source>
</evidence>
<sequence>MEDKVINQNKPPLSEDSNSCPICLGPMIQDSYLDKCFHKFCFNCIVQWTKVVAGKHRTAPSSVKCPLCKRDNYSIIDEFDGSSFRQHYVNQDFGDSFILSRAHKYRLQCYYTEPGIVEDIFNISQYWKSHKYFQPNQWLKSWLRREIQALVQEEDVDIIVHHIYGVINTSLTRSEQKSHTKIPETKREEFKTSVSEAAKSFLTARTDRFTYEVELFLASGLNVEAYDAVYMQRLGWSSPGVTCGTSDSLLSDRPTVVPYLYIFDEDSDGNE</sequence>
<keyword evidence="1" id="KW-0479">Metal-binding</keyword>
<name>A0AAD7VJG8_QUISA</name>
<comment type="caution">
    <text evidence="6">The sequence shown here is derived from an EMBL/GenBank/DDBJ whole genome shotgun (WGS) entry which is preliminary data.</text>
</comment>
<evidence type="ECO:0000256" key="4">
    <source>
        <dbReference type="PROSITE-ProRule" id="PRU00175"/>
    </source>
</evidence>
<evidence type="ECO:0000313" key="7">
    <source>
        <dbReference type="Proteomes" id="UP001163823"/>
    </source>
</evidence>
<dbReference type="InterPro" id="IPR017907">
    <property type="entry name" value="Znf_RING_CS"/>
</dbReference>